<sequence>MFAEERQNHIIEILNSHGKVSVADLSRDYGVTAATVRADLKVLEELGLLVKTHGGAILKSKASFELGSDKRKSLHETKKLSIGSLAASMVDDHETIILDTGTTSLQLAKGLLNKKGLKVITNDFEVASVLEHGQDLDIIFLGGLVKRHYHCTYHFGNDSIVNTLNVDKAFMGTNSFSIDSGASVADLNLAETKRLMVKQAREIILMCDSSKLGKTSLAVFARAEQIDVLVTDTPPHDIDLYTQAGIKVLN</sequence>
<dbReference type="SUPFAM" id="SSF46785">
    <property type="entry name" value="Winged helix' DNA-binding domain"/>
    <property type="match status" value="1"/>
</dbReference>
<dbReference type="OrthoDB" id="9814815at2"/>
<dbReference type="Pfam" id="PF00455">
    <property type="entry name" value="DeoRC"/>
    <property type="match status" value="1"/>
</dbReference>
<evidence type="ECO:0000256" key="3">
    <source>
        <dbReference type="ARBA" id="ARBA00023163"/>
    </source>
</evidence>
<dbReference type="SMART" id="SM01134">
    <property type="entry name" value="DeoRC"/>
    <property type="match status" value="1"/>
</dbReference>
<dbReference type="InterPro" id="IPR036388">
    <property type="entry name" value="WH-like_DNA-bd_sf"/>
</dbReference>
<evidence type="ECO:0000256" key="1">
    <source>
        <dbReference type="ARBA" id="ARBA00023015"/>
    </source>
</evidence>
<dbReference type="GO" id="GO:0003700">
    <property type="term" value="F:DNA-binding transcription factor activity"/>
    <property type="evidence" value="ECO:0007669"/>
    <property type="project" value="InterPro"/>
</dbReference>
<name>A0A420EDR0_9ALTE</name>
<evidence type="ECO:0000313" key="5">
    <source>
        <dbReference type="EMBL" id="RKF18784.1"/>
    </source>
</evidence>
<dbReference type="InterPro" id="IPR018356">
    <property type="entry name" value="Tscrpt_reg_HTH_DeoR_CS"/>
</dbReference>
<dbReference type="PROSITE" id="PS51000">
    <property type="entry name" value="HTH_DEOR_2"/>
    <property type="match status" value="1"/>
</dbReference>
<dbReference type="Proteomes" id="UP000286482">
    <property type="component" value="Unassembled WGS sequence"/>
</dbReference>
<keyword evidence="6" id="KW-1185">Reference proteome</keyword>
<dbReference type="EMBL" id="RAQO01000005">
    <property type="protein sequence ID" value="RKF18784.1"/>
    <property type="molecule type" value="Genomic_DNA"/>
</dbReference>
<dbReference type="InterPro" id="IPR050313">
    <property type="entry name" value="Carb_Metab_HTH_regulators"/>
</dbReference>
<dbReference type="PRINTS" id="PR00037">
    <property type="entry name" value="HTHLACR"/>
</dbReference>
<organism evidence="5 6">
    <name type="scientific">Alginatibacterium sediminis</name>
    <dbReference type="NCBI Taxonomy" id="2164068"/>
    <lineage>
        <taxon>Bacteria</taxon>
        <taxon>Pseudomonadati</taxon>
        <taxon>Pseudomonadota</taxon>
        <taxon>Gammaproteobacteria</taxon>
        <taxon>Alteromonadales</taxon>
        <taxon>Alteromonadaceae</taxon>
        <taxon>Alginatibacterium</taxon>
    </lineage>
</organism>
<proteinExistence type="predicted"/>
<dbReference type="AlphaFoldDB" id="A0A420EDR0"/>
<evidence type="ECO:0000259" key="4">
    <source>
        <dbReference type="PROSITE" id="PS51000"/>
    </source>
</evidence>
<dbReference type="SMART" id="SM00420">
    <property type="entry name" value="HTH_DEOR"/>
    <property type="match status" value="1"/>
</dbReference>
<keyword evidence="3" id="KW-0804">Transcription</keyword>
<gene>
    <name evidence="5" type="ORF">DBZ36_10335</name>
</gene>
<dbReference type="InterPro" id="IPR014036">
    <property type="entry name" value="DeoR-like_C"/>
</dbReference>
<dbReference type="InterPro" id="IPR001034">
    <property type="entry name" value="DeoR_HTH"/>
</dbReference>
<evidence type="ECO:0000256" key="2">
    <source>
        <dbReference type="ARBA" id="ARBA00023125"/>
    </source>
</evidence>
<dbReference type="PANTHER" id="PTHR30363:SF44">
    <property type="entry name" value="AGA OPERON TRANSCRIPTIONAL REPRESSOR-RELATED"/>
    <property type="match status" value="1"/>
</dbReference>
<dbReference type="InterPro" id="IPR036390">
    <property type="entry name" value="WH_DNA-bd_sf"/>
</dbReference>
<dbReference type="InterPro" id="IPR037171">
    <property type="entry name" value="NagB/RpiA_transferase-like"/>
</dbReference>
<dbReference type="GO" id="GO:0003677">
    <property type="term" value="F:DNA binding"/>
    <property type="evidence" value="ECO:0007669"/>
    <property type="project" value="UniProtKB-KW"/>
</dbReference>
<dbReference type="SUPFAM" id="SSF100950">
    <property type="entry name" value="NagB/RpiA/CoA transferase-like"/>
    <property type="match status" value="1"/>
</dbReference>
<keyword evidence="2" id="KW-0238">DNA-binding</keyword>
<dbReference type="PANTHER" id="PTHR30363">
    <property type="entry name" value="HTH-TYPE TRANSCRIPTIONAL REGULATOR SRLR-RELATED"/>
    <property type="match status" value="1"/>
</dbReference>
<reference evidence="5 6" key="1">
    <citation type="submission" date="2018-09" db="EMBL/GenBank/DDBJ databases">
        <authorList>
            <person name="Wang Z."/>
        </authorList>
    </citation>
    <scope>NUCLEOTIDE SEQUENCE [LARGE SCALE GENOMIC DNA]</scope>
    <source>
        <strain evidence="5 6">ALS 81</strain>
    </source>
</reference>
<dbReference type="Pfam" id="PF08220">
    <property type="entry name" value="HTH_DeoR"/>
    <property type="match status" value="1"/>
</dbReference>
<dbReference type="PROSITE" id="PS00894">
    <property type="entry name" value="HTH_DEOR_1"/>
    <property type="match status" value="1"/>
</dbReference>
<dbReference type="RefSeq" id="WP_120354864.1">
    <property type="nucleotide sequence ID" value="NZ_RAQO01000005.1"/>
</dbReference>
<feature type="domain" description="HTH deoR-type" evidence="4">
    <location>
        <begin position="3"/>
        <end position="58"/>
    </location>
</feature>
<protein>
    <submittedName>
        <fullName evidence="5">DeoR/GlpR transcriptional regulator</fullName>
    </submittedName>
</protein>
<accession>A0A420EDR0</accession>
<dbReference type="Gene3D" id="3.40.50.1360">
    <property type="match status" value="1"/>
</dbReference>
<dbReference type="Gene3D" id="1.10.10.10">
    <property type="entry name" value="Winged helix-like DNA-binding domain superfamily/Winged helix DNA-binding domain"/>
    <property type="match status" value="1"/>
</dbReference>
<keyword evidence="1" id="KW-0805">Transcription regulation</keyword>
<comment type="caution">
    <text evidence="5">The sequence shown here is derived from an EMBL/GenBank/DDBJ whole genome shotgun (WGS) entry which is preliminary data.</text>
</comment>
<evidence type="ECO:0000313" key="6">
    <source>
        <dbReference type="Proteomes" id="UP000286482"/>
    </source>
</evidence>